<keyword evidence="3" id="KW-1185">Reference proteome</keyword>
<dbReference type="EMBL" id="CP014671">
    <property type="protein sequence ID" value="ANX04972.1"/>
    <property type="molecule type" value="Genomic_DNA"/>
</dbReference>
<dbReference type="InterPro" id="IPR046513">
    <property type="entry name" value="DUF6691"/>
</dbReference>
<dbReference type="RefSeq" id="WP_068806247.1">
    <property type="nucleotide sequence ID" value="NZ_CP014671.1"/>
</dbReference>
<dbReference type="InParanoid" id="A0A1B1YW15"/>
<keyword evidence="1" id="KW-0472">Membrane</keyword>
<dbReference type="Pfam" id="PF20398">
    <property type="entry name" value="DUF6691"/>
    <property type="match status" value="1"/>
</dbReference>
<protein>
    <submittedName>
        <fullName evidence="2">YeeE/YedE family protein</fullName>
    </submittedName>
</protein>
<evidence type="ECO:0000313" key="3">
    <source>
        <dbReference type="Proteomes" id="UP000092952"/>
    </source>
</evidence>
<feature type="transmembrane region" description="Helical" evidence="1">
    <location>
        <begin position="118"/>
        <end position="135"/>
    </location>
</feature>
<evidence type="ECO:0000313" key="2">
    <source>
        <dbReference type="EMBL" id="ANX04972.1"/>
    </source>
</evidence>
<evidence type="ECO:0000256" key="1">
    <source>
        <dbReference type="SAM" id="Phobius"/>
    </source>
</evidence>
<dbReference type="OrthoDB" id="9790409at2"/>
<feature type="transmembrane region" description="Helical" evidence="1">
    <location>
        <begin position="43"/>
        <end position="62"/>
    </location>
</feature>
<sequence length="139" mass="14597">MRRVLAAVLCGVLFGVGLALAQMIDPNKVLAFLDLAGTWDPSLILVMGGGAGVTALLFPWVLRRSRPRLDSQFHLPAKRRVDGQLLSGAALFGIGWGLAGYCPGPALVALTLGTAEPWLFVAAMIAGSLACKVWLDGGR</sequence>
<feature type="transmembrane region" description="Helical" evidence="1">
    <location>
        <begin position="83"/>
        <end position="106"/>
    </location>
</feature>
<proteinExistence type="predicted"/>
<name>A0A1B1YW15_9GAMM</name>
<keyword evidence="1" id="KW-1133">Transmembrane helix</keyword>
<dbReference type="STRING" id="1810504.PG2T_12845"/>
<keyword evidence="1" id="KW-0812">Transmembrane</keyword>
<reference evidence="3" key="1">
    <citation type="submission" date="2016-03" db="EMBL/GenBank/DDBJ databases">
        <title>Complete genome sequence of Solimmundus cernigliae, representing a novel lineage of polycyclic aromatic hydrocarbon degraders within the Gammaproteobacteria.</title>
        <authorList>
            <person name="Singleton D.R."/>
            <person name="Dickey A.N."/>
            <person name="Scholl E.H."/>
            <person name="Wright F.A."/>
            <person name="Aitken M.D."/>
        </authorList>
    </citation>
    <scope>NUCLEOTIDE SEQUENCE [LARGE SCALE GENOMIC DNA]</scope>
    <source>
        <strain evidence="3">TR3.2</strain>
    </source>
</reference>
<organism evidence="2 3">
    <name type="scientific">Immundisolibacter cernigliae</name>
    <dbReference type="NCBI Taxonomy" id="1810504"/>
    <lineage>
        <taxon>Bacteria</taxon>
        <taxon>Pseudomonadati</taxon>
        <taxon>Pseudomonadota</taxon>
        <taxon>Gammaproteobacteria</taxon>
        <taxon>Immundisolibacterales</taxon>
        <taxon>Immundisolibacteraceae</taxon>
        <taxon>Immundisolibacter</taxon>
    </lineage>
</organism>
<dbReference type="Proteomes" id="UP000092952">
    <property type="component" value="Chromosome"/>
</dbReference>
<dbReference type="AlphaFoldDB" id="A0A1B1YW15"/>
<dbReference type="KEGG" id="gbi:PG2T_12845"/>
<accession>A0A1B1YW15</accession>
<gene>
    <name evidence="2" type="ORF">PG2T_12845</name>
</gene>